<evidence type="ECO:0000256" key="1">
    <source>
        <dbReference type="ARBA" id="ARBA00008635"/>
    </source>
</evidence>
<name>A0A5D4TV94_9BACI</name>
<dbReference type="Gene3D" id="1.20.120.450">
    <property type="entry name" value="dinb family like domain"/>
    <property type="match status" value="1"/>
</dbReference>
<dbReference type="GO" id="GO:0046872">
    <property type="term" value="F:metal ion binding"/>
    <property type="evidence" value="ECO:0007669"/>
    <property type="project" value="UniProtKB-KW"/>
</dbReference>
<feature type="binding site" evidence="3">
    <location>
        <position position="126"/>
    </location>
    <ligand>
        <name>a divalent metal cation</name>
        <dbReference type="ChEBI" id="CHEBI:60240"/>
    </ligand>
</feature>
<dbReference type="RefSeq" id="WP_148969153.1">
    <property type="nucleotide sequence ID" value="NZ_JBNIKW010000003.1"/>
</dbReference>
<accession>A0A5D4TV94</accession>
<evidence type="ECO:0000313" key="4">
    <source>
        <dbReference type="EMBL" id="TYS84724.1"/>
    </source>
</evidence>
<comment type="caution">
    <text evidence="4">The sequence shown here is derived from an EMBL/GenBank/DDBJ whole genome shotgun (WGS) entry which is preliminary data.</text>
</comment>
<proteinExistence type="inferred from homology"/>
<protein>
    <submittedName>
        <fullName evidence="4">Damage-inducible protein DinB</fullName>
    </submittedName>
</protein>
<evidence type="ECO:0000313" key="5">
    <source>
        <dbReference type="Proteomes" id="UP000324269"/>
    </source>
</evidence>
<feature type="binding site" evidence="3">
    <location>
        <position position="130"/>
    </location>
    <ligand>
        <name>a divalent metal cation</name>
        <dbReference type="ChEBI" id="CHEBI:60240"/>
    </ligand>
</feature>
<sequence length="153" mass="18036">MLELFSYNWEIREEWFNWCREIDPDELTKERAGGMGSILKNLFHVADCEQIWMNQLQGKPVIKKDLHTISTLDEVIEFSGMTRQQTENFLSLWTPAYGKKELNMTSRSGKTYLFTYQKVMQHVVTHEIHHIGQLSVWAREIGKKPVSSDLIFR</sequence>
<reference evidence="4 5" key="1">
    <citation type="submission" date="2019-08" db="EMBL/GenBank/DDBJ databases">
        <title>Bacillus genomes from the desert of Cuatro Cienegas, Coahuila.</title>
        <authorList>
            <person name="Olmedo-Alvarez G."/>
        </authorList>
    </citation>
    <scope>NUCLEOTIDE SEQUENCE [LARGE SCALE GENOMIC DNA]</scope>
    <source>
        <strain evidence="4 5">CH87b_3T</strain>
    </source>
</reference>
<dbReference type="Proteomes" id="UP000324269">
    <property type="component" value="Unassembled WGS sequence"/>
</dbReference>
<dbReference type="PANTHER" id="PTHR37302">
    <property type="entry name" value="SLR1116 PROTEIN"/>
    <property type="match status" value="1"/>
</dbReference>
<gene>
    <name evidence="4" type="ORF">FZC85_15295</name>
</gene>
<organism evidence="4 5">
    <name type="scientific">Rossellomorea aquimaris</name>
    <dbReference type="NCBI Taxonomy" id="189382"/>
    <lineage>
        <taxon>Bacteria</taxon>
        <taxon>Bacillati</taxon>
        <taxon>Bacillota</taxon>
        <taxon>Bacilli</taxon>
        <taxon>Bacillales</taxon>
        <taxon>Bacillaceae</taxon>
        <taxon>Rossellomorea</taxon>
    </lineage>
</organism>
<dbReference type="AlphaFoldDB" id="A0A5D4TV94"/>
<dbReference type="Pfam" id="PF05163">
    <property type="entry name" value="DinB"/>
    <property type="match status" value="1"/>
</dbReference>
<keyword evidence="2 3" id="KW-0479">Metal-binding</keyword>
<feature type="binding site" evidence="3">
    <location>
        <position position="44"/>
    </location>
    <ligand>
        <name>a divalent metal cation</name>
        <dbReference type="ChEBI" id="CHEBI:60240"/>
    </ligand>
</feature>
<comment type="similarity">
    <text evidence="1">Belongs to the DinB family.</text>
</comment>
<dbReference type="InterPro" id="IPR034660">
    <property type="entry name" value="DinB/YfiT-like"/>
</dbReference>
<dbReference type="EMBL" id="VTEZ01000004">
    <property type="protein sequence ID" value="TYS84724.1"/>
    <property type="molecule type" value="Genomic_DNA"/>
</dbReference>
<dbReference type="InterPro" id="IPR007837">
    <property type="entry name" value="DinB"/>
</dbReference>
<dbReference type="OrthoDB" id="25666at2"/>
<dbReference type="SUPFAM" id="SSF109854">
    <property type="entry name" value="DinB/YfiT-like putative metalloenzymes"/>
    <property type="match status" value="1"/>
</dbReference>
<evidence type="ECO:0000256" key="3">
    <source>
        <dbReference type="PIRSR" id="PIRSR607837-1"/>
    </source>
</evidence>
<evidence type="ECO:0000256" key="2">
    <source>
        <dbReference type="ARBA" id="ARBA00022723"/>
    </source>
</evidence>
<dbReference type="PANTHER" id="PTHR37302:SF3">
    <property type="entry name" value="DAMAGE-INDUCIBLE PROTEIN DINB"/>
    <property type="match status" value="1"/>
</dbReference>